<proteinExistence type="predicted"/>
<accession>B6W2R5</accession>
<dbReference type="AlphaFoldDB" id="B6W2R5"/>
<reference evidence="1 2" key="1">
    <citation type="submission" date="2008-10" db="EMBL/GenBank/DDBJ databases">
        <title>Draft genome sequence of Bacteroides dorei (DSM 17855).</title>
        <authorList>
            <person name="Sudarsanam P."/>
            <person name="Ley R."/>
            <person name="Guruge J."/>
            <person name="Turnbaugh P.J."/>
            <person name="Mahowald M."/>
            <person name="Liep D."/>
            <person name="Gordon J."/>
        </authorList>
    </citation>
    <scope>NUCLEOTIDE SEQUENCE [LARGE SCALE GENOMIC DNA]</scope>
    <source>
        <strain evidence="1 2">DSM 17855</strain>
    </source>
</reference>
<name>B6W2R5_9BACT</name>
<organism evidence="1 2">
    <name type="scientific">Phocaeicola dorei DSM 17855</name>
    <dbReference type="NCBI Taxonomy" id="483217"/>
    <lineage>
        <taxon>Bacteria</taxon>
        <taxon>Pseudomonadati</taxon>
        <taxon>Bacteroidota</taxon>
        <taxon>Bacteroidia</taxon>
        <taxon>Bacteroidales</taxon>
        <taxon>Bacteroidaceae</taxon>
        <taxon>Phocaeicola</taxon>
    </lineage>
</organism>
<dbReference type="Proteomes" id="UP000004849">
    <property type="component" value="Unassembled WGS sequence"/>
</dbReference>
<gene>
    <name evidence="1" type="ORF">BACDOR_04061</name>
</gene>
<protein>
    <submittedName>
        <fullName evidence="1">Uncharacterized protein</fullName>
    </submittedName>
</protein>
<evidence type="ECO:0000313" key="2">
    <source>
        <dbReference type="Proteomes" id="UP000004849"/>
    </source>
</evidence>
<sequence length="58" mass="6491">MIVPGYGSAPSSDVIICHQMSWKSDFNIHLLLVNRRSDPFPKSGKFPVRIFVKSSPSD</sequence>
<reference evidence="1 2" key="2">
    <citation type="submission" date="2008-10" db="EMBL/GenBank/DDBJ databases">
        <authorList>
            <person name="Fulton L."/>
            <person name="Clifton S."/>
            <person name="Fulton B."/>
            <person name="Xu J."/>
            <person name="Minx P."/>
            <person name="Pepin K.H."/>
            <person name="Johnson M."/>
            <person name="Thiruvilangam P."/>
            <person name="Bhonagiri V."/>
            <person name="Nash W.E."/>
            <person name="Mardis E.R."/>
            <person name="Wilson R.K."/>
        </authorList>
    </citation>
    <scope>NUCLEOTIDE SEQUENCE [LARGE SCALE GENOMIC DNA]</scope>
    <source>
        <strain evidence="1 2">DSM 17855</strain>
    </source>
</reference>
<dbReference type="HOGENOM" id="CLU_2969880_0_0_10"/>
<evidence type="ECO:0000313" key="1">
    <source>
        <dbReference type="EMBL" id="EEB23608.1"/>
    </source>
</evidence>
<dbReference type="EMBL" id="ABWZ01000075">
    <property type="protein sequence ID" value="EEB23608.1"/>
    <property type="molecule type" value="Genomic_DNA"/>
</dbReference>